<proteinExistence type="predicted"/>
<evidence type="ECO:0000313" key="2">
    <source>
        <dbReference type="Proteomes" id="UP000532247"/>
    </source>
</evidence>
<gene>
    <name evidence="1" type="ORF">F0254_25095</name>
</gene>
<comment type="caution">
    <text evidence="1">The sequence shown here is derived from an EMBL/GenBank/DDBJ whole genome shotgun (WGS) entry which is preliminary data.</text>
</comment>
<dbReference type="EMBL" id="VTYF01000028">
    <property type="protein sequence ID" value="NOI12083.1"/>
    <property type="molecule type" value="Genomic_DNA"/>
</dbReference>
<evidence type="ECO:0000313" key="1">
    <source>
        <dbReference type="EMBL" id="NOI12083.1"/>
    </source>
</evidence>
<dbReference type="Proteomes" id="UP000532247">
    <property type="component" value="Unassembled WGS sequence"/>
</dbReference>
<name>A0A7Y4B7P5_VIBAL</name>
<reference evidence="1 2" key="1">
    <citation type="submission" date="2019-09" db="EMBL/GenBank/DDBJ databases">
        <title>Draft genome sequencing and comparative genomics of hatchery-associated Vibrios.</title>
        <authorList>
            <person name="Kehlet-Delgado H."/>
            <person name="Mueller R.S."/>
        </authorList>
    </citation>
    <scope>NUCLEOTIDE SEQUENCE [LARGE SCALE GENOMIC DNA]</scope>
    <source>
        <strain evidence="1 2">081416A</strain>
    </source>
</reference>
<protein>
    <submittedName>
        <fullName evidence="1">Uncharacterized protein</fullName>
    </submittedName>
</protein>
<sequence length="265" mass="30010">MKKKSLFFLGFFALLFFLSWLLFSNANTSRENELVVHKCSKNDTLTTTLKFFVERSIDMSEDEILLQISELVATSNQVLQRSCIPIERLLTSVTFVDNAFTPHSAKEFSLLYDRLINNLSDQEKQEHLGSLTDFIVVVVKTLPSEYKGYTYPGDVARMAAITLNGNQYVLEHELGHLAMAGHEKGGLQWFQSAQSQAHAYHCGPYRTVMNENLKDGFVIGLYSNPDISIGGQQCGVQNEANNSEVLRQWVTFTQEKQKLLEKVRG</sequence>
<dbReference type="RefSeq" id="WP_171346317.1">
    <property type="nucleotide sequence ID" value="NZ_JAIRAB010000026.1"/>
</dbReference>
<accession>A0A7Y4B7P5</accession>
<dbReference type="AlphaFoldDB" id="A0A7Y4B7P5"/>
<organism evidence="1 2">
    <name type="scientific">Vibrio alginolyticus</name>
    <dbReference type="NCBI Taxonomy" id="663"/>
    <lineage>
        <taxon>Bacteria</taxon>
        <taxon>Pseudomonadati</taxon>
        <taxon>Pseudomonadota</taxon>
        <taxon>Gammaproteobacteria</taxon>
        <taxon>Vibrionales</taxon>
        <taxon>Vibrionaceae</taxon>
        <taxon>Vibrio</taxon>
    </lineage>
</organism>